<accession>A0ABQ1X3N2</accession>
<protein>
    <submittedName>
        <fullName evidence="2">Uncharacterized protein</fullName>
    </submittedName>
</protein>
<sequence length="109" mass="12368">MFQFLRTRALLICISLLPLLATAQQRLPAARQRSYLTKVFRLTDTQTRQLYEKGMGAARPDFFAQPVDSFPTDQPGQARPLPLGYYLRARTNCSAWGQYHVAGRANSFS</sequence>
<keyword evidence="3" id="KW-1185">Reference proteome</keyword>
<evidence type="ECO:0000313" key="2">
    <source>
        <dbReference type="EMBL" id="GGG54242.1"/>
    </source>
</evidence>
<reference evidence="3" key="1">
    <citation type="journal article" date="2019" name="Int. J. Syst. Evol. Microbiol.">
        <title>The Global Catalogue of Microorganisms (GCM) 10K type strain sequencing project: providing services to taxonomists for standard genome sequencing and annotation.</title>
        <authorList>
            <consortium name="The Broad Institute Genomics Platform"/>
            <consortium name="The Broad Institute Genome Sequencing Center for Infectious Disease"/>
            <person name="Wu L."/>
            <person name="Ma J."/>
        </authorList>
    </citation>
    <scope>NUCLEOTIDE SEQUENCE [LARGE SCALE GENOMIC DNA]</scope>
    <source>
        <strain evidence="3">CGMCC 1.12990</strain>
    </source>
</reference>
<comment type="caution">
    <text evidence="2">The sequence shown here is derived from an EMBL/GenBank/DDBJ whole genome shotgun (WGS) entry which is preliminary data.</text>
</comment>
<dbReference type="Proteomes" id="UP000601361">
    <property type="component" value="Unassembled WGS sequence"/>
</dbReference>
<keyword evidence="1" id="KW-0732">Signal</keyword>
<evidence type="ECO:0000256" key="1">
    <source>
        <dbReference type="SAM" id="SignalP"/>
    </source>
</evidence>
<evidence type="ECO:0000313" key="3">
    <source>
        <dbReference type="Proteomes" id="UP000601361"/>
    </source>
</evidence>
<proteinExistence type="predicted"/>
<dbReference type="RefSeq" id="WP_188558975.1">
    <property type="nucleotide sequence ID" value="NZ_BMGS01000009.1"/>
</dbReference>
<gene>
    <name evidence="2" type="ORF">GCM10011378_33060</name>
</gene>
<organism evidence="2 3">
    <name type="scientific">Hymenobacter glacieicola</name>
    <dbReference type="NCBI Taxonomy" id="1562124"/>
    <lineage>
        <taxon>Bacteria</taxon>
        <taxon>Pseudomonadati</taxon>
        <taxon>Bacteroidota</taxon>
        <taxon>Cytophagia</taxon>
        <taxon>Cytophagales</taxon>
        <taxon>Hymenobacteraceae</taxon>
        <taxon>Hymenobacter</taxon>
    </lineage>
</organism>
<feature type="signal peptide" evidence="1">
    <location>
        <begin position="1"/>
        <end position="23"/>
    </location>
</feature>
<name>A0ABQ1X3N2_9BACT</name>
<feature type="chain" id="PRO_5046415900" evidence="1">
    <location>
        <begin position="24"/>
        <end position="109"/>
    </location>
</feature>
<dbReference type="EMBL" id="BMGS01000009">
    <property type="protein sequence ID" value="GGG54242.1"/>
    <property type="molecule type" value="Genomic_DNA"/>
</dbReference>